<dbReference type="SUPFAM" id="SSF51905">
    <property type="entry name" value="FAD/NAD(P)-binding domain"/>
    <property type="match status" value="1"/>
</dbReference>
<gene>
    <name evidence="4" type="ORF">F9L08_23920</name>
</gene>
<comment type="caution">
    <text evidence="4">The sequence shown here is derived from an EMBL/GenBank/DDBJ whole genome shotgun (WGS) entry which is preliminary data.</text>
</comment>
<name>A0A6L3Y5Y9_9HYPH</name>
<dbReference type="InterPro" id="IPR050703">
    <property type="entry name" value="Flavin_MAO"/>
</dbReference>
<accession>A0A6L3Y5Y9</accession>
<feature type="region of interest" description="Disordered" evidence="2">
    <location>
        <begin position="301"/>
        <end position="322"/>
    </location>
</feature>
<dbReference type="Proteomes" id="UP000481643">
    <property type="component" value="Unassembled WGS sequence"/>
</dbReference>
<dbReference type="EMBL" id="WBVX01000035">
    <property type="protein sequence ID" value="KAB2678457.1"/>
    <property type="molecule type" value="Genomic_DNA"/>
</dbReference>
<dbReference type="GO" id="GO:0016491">
    <property type="term" value="F:oxidoreductase activity"/>
    <property type="evidence" value="ECO:0007669"/>
    <property type="project" value="InterPro"/>
</dbReference>
<dbReference type="PANTHER" id="PTHR43563">
    <property type="entry name" value="AMINE OXIDASE"/>
    <property type="match status" value="1"/>
</dbReference>
<dbReference type="Pfam" id="PF13450">
    <property type="entry name" value="NAD_binding_8"/>
    <property type="match status" value="1"/>
</dbReference>
<reference evidence="4 5" key="1">
    <citation type="submission" date="2019-09" db="EMBL/GenBank/DDBJ databases">
        <title>Taxonomic organization of the family Brucellaceae based on a phylogenomic approach.</title>
        <authorList>
            <person name="Leclercq S."/>
            <person name="Cloeckaert A."/>
            <person name="Zygmunt M.S."/>
        </authorList>
    </citation>
    <scope>NUCLEOTIDE SEQUENCE [LARGE SCALE GENOMIC DNA]</scope>
    <source>
        <strain evidence="4 5">WS1830</strain>
    </source>
</reference>
<comment type="similarity">
    <text evidence="1">Belongs to the flavin monoamine oxidase family.</text>
</comment>
<organism evidence="4 5">
    <name type="scientific">Brucella tritici</name>
    <dbReference type="NCBI Taxonomy" id="94626"/>
    <lineage>
        <taxon>Bacteria</taxon>
        <taxon>Pseudomonadati</taxon>
        <taxon>Pseudomonadota</taxon>
        <taxon>Alphaproteobacteria</taxon>
        <taxon>Hyphomicrobiales</taxon>
        <taxon>Brucellaceae</taxon>
        <taxon>Brucella/Ochrobactrum group</taxon>
        <taxon>Brucella</taxon>
    </lineage>
</organism>
<evidence type="ECO:0000256" key="2">
    <source>
        <dbReference type="SAM" id="MobiDB-lite"/>
    </source>
</evidence>
<dbReference type="RefSeq" id="WP_151653416.1">
    <property type="nucleotide sequence ID" value="NZ_WBVX01000035.1"/>
</dbReference>
<protein>
    <submittedName>
        <fullName evidence="4">NAD(P)-binding protein</fullName>
    </submittedName>
</protein>
<dbReference type="InterPro" id="IPR002937">
    <property type="entry name" value="Amino_oxidase"/>
</dbReference>
<proteinExistence type="inferred from homology"/>
<dbReference type="AlphaFoldDB" id="A0A6L3Y5Y9"/>
<feature type="domain" description="Amine oxidase" evidence="3">
    <location>
        <begin position="102"/>
        <end position="361"/>
    </location>
</feature>
<sequence length="379" mass="40227">MQHPVVSIGGGLAGLTVAHALHQAGISFLLLEARDRLGGRILTADANGHVSVDGFDLGPSWFWPIMQPAIGDMVQHLELSSFAQNSEGDVVSQRMSREAPQRYHGMRQVPQSMRLAGGTGAIIRALAESLPGSSVRLNARVSGIALSVAEMELSLTETSSGAAESLTVKHIILALPPRLLEASVTFAPAIDTATARRWRETVTWMAPHAKFFALYDKPFWRDAGLSGTAQSMVGPLVEIHDATTASGKAVLFGFVGVPAEQRIVPGKDAIVAASVQQLAQRFGPEAANPRAKLFKDWAADPPTATRDDQIAGGHPSPSSQSWVTSDLQDRLTLAGSETSLTEPGYLAGAVEAAERAAREIINRYAGPTDRVIAPHSPNS</sequence>
<dbReference type="Pfam" id="PF01593">
    <property type="entry name" value="Amino_oxidase"/>
    <property type="match status" value="1"/>
</dbReference>
<dbReference type="PRINTS" id="PR00420">
    <property type="entry name" value="RNGMNOXGNASE"/>
</dbReference>
<evidence type="ECO:0000313" key="5">
    <source>
        <dbReference type="Proteomes" id="UP000481643"/>
    </source>
</evidence>
<dbReference type="InterPro" id="IPR036188">
    <property type="entry name" value="FAD/NAD-bd_sf"/>
</dbReference>
<evidence type="ECO:0000256" key="1">
    <source>
        <dbReference type="ARBA" id="ARBA00005995"/>
    </source>
</evidence>
<dbReference type="Gene3D" id="3.50.50.60">
    <property type="entry name" value="FAD/NAD(P)-binding domain"/>
    <property type="match status" value="2"/>
</dbReference>
<evidence type="ECO:0000259" key="3">
    <source>
        <dbReference type="Pfam" id="PF01593"/>
    </source>
</evidence>
<evidence type="ECO:0000313" key="4">
    <source>
        <dbReference type="EMBL" id="KAB2678457.1"/>
    </source>
</evidence>
<dbReference type="SUPFAM" id="SSF54373">
    <property type="entry name" value="FAD-linked reductases, C-terminal domain"/>
    <property type="match status" value="1"/>
</dbReference>
<dbReference type="Gene3D" id="3.90.660.10">
    <property type="match status" value="1"/>
</dbReference>
<dbReference type="PANTHER" id="PTHR43563:SF1">
    <property type="entry name" value="AMINE OXIDASE [FLAVIN-CONTAINING] B"/>
    <property type="match status" value="1"/>
</dbReference>